<dbReference type="EMBL" id="JARKIE010000137">
    <property type="protein sequence ID" value="KAJ7677554.1"/>
    <property type="molecule type" value="Genomic_DNA"/>
</dbReference>
<dbReference type="AlphaFoldDB" id="A0AAD7GB18"/>
<accession>A0AAD7GB18</accession>
<organism evidence="2 3">
    <name type="scientific">Mycena rosella</name>
    <name type="common">Pink bonnet</name>
    <name type="synonym">Agaricus rosellus</name>
    <dbReference type="NCBI Taxonomy" id="1033263"/>
    <lineage>
        <taxon>Eukaryota</taxon>
        <taxon>Fungi</taxon>
        <taxon>Dikarya</taxon>
        <taxon>Basidiomycota</taxon>
        <taxon>Agaricomycotina</taxon>
        <taxon>Agaricomycetes</taxon>
        <taxon>Agaricomycetidae</taxon>
        <taxon>Agaricales</taxon>
        <taxon>Marasmiineae</taxon>
        <taxon>Mycenaceae</taxon>
        <taxon>Mycena</taxon>
    </lineage>
</organism>
<keyword evidence="3" id="KW-1185">Reference proteome</keyword>
<evidence type="ECO:0000256" key="1">
    <source>
        <dbReference type="SAM" id="MobiDB-lite"/>
    </source>
</evidence>
<evidence type="ECO:0000313" key="2">
    <source>
        <dbReference type="EMBL" id="KAJ7677554.1"/>
    </source>
</evidence>
<comment type="caution">
    <text evidence="2">The sequence shown here is derived from an EMBL/GenBank/DDBJ whole genome shotgun (WGS) entry which is preliminary data.</text>
</comment>
<gene>
    <name evidence="2" type="ORF">B0H17DRAFT_1079070</name>
</gene>
<feature type="region of interest" description="Disordered" evidence="1">
    <location>
        <begin position="116"/>
        <end position="146"/>
    </location>
</feature>
<name>A0AAD7GB18_MYCRO</name>
<sequence>MNNALWCDIVSLRAQLSSGLPLPCERSHTAADTVYARRYHFDDLGSSGGKRRRIGFFAAISSRHLRRDLRSRFRPNRTRSFSPRRVSSTSHDVLQLLFQSTARSKCPHITTRCRQRRFPSPMRGPKPLQSLQSPPQSSARRIAPSGSRCSNSFGILESAFSPRTAQIKTYIHGAWHSNVYGENRAAAEAHPPPNELAEGWQLSL</sequence>
<feature type="compositionally biased region" description="Low complexity" evidence="1">
    <location>
        <begin position="127"/>
        <end position="138"/>
    </location>
</feature>
<evidence type="ECO:0000313" key="3">
    <source>
        <dbReference type="Proteomes" id="UP001221757"/>
    </source>
</evidence>
<reference evidence="2" key="1">
    <citation type="submission" date="2023-03" db="EMBL/GenBank/DDBJ databases">
        <title>Massive genome expansion in bonnet fungi (Mycena s.s.) driven by repeated elements and novel gene families across ecological guilds.</title>
        <authorList>
            <consortium name="Lawrence Berkeley National Laboratory"/>
            <person name="Harder C.B."/>
            <person name="Miyauchi S."/>
            <person name="Viragh M."/>
            <person name="Kuo A."/>
            <person name="Thoen E."/>
            <person name="Andreopoulos B."/>
            <person name="Lu D."/>
            <person name="Skrede I."/>
            <person name="Drula E."/>
            <person name="Henrissat B."/>
            <person name="Morin E."/>
            <person name="Kohler A."/>
            <person name="Barry K."/>
            <person name="LaButti K."/>
            <person name="Morin E."/>
            <person name="Salamov A."/>
            <person name="Lipzen A."/>
            <person name="Mereny Z."/>
            <person name="Hegedus B."/>
            <person name="Baldrian P."/>
            <person name="Stursova M."/>
            <person name="Weitz H."/>
            <person name="Taylor A."/>
            <person name="Grigoriev I.V."/>
            <person name="Nagy L.G."/>
            <person name="Martin F."/>
            <person name="Kauserud H."/>
        </authorList>
    </citation>
    <scope>NUCLEOTIDE SEQUENCE</scope>
    <source>
        <strain evidence="2">CBHHK067</strain>
    </source>
</reference>
<proteinExistence type="predicted"/>
<feature type="non-terminal residue" evidence="2">
    <location>
        <position position="204"/>
    </location>
</feature>
<protein>
    <submittedName>
        <fullName evidence="2">Uncharacterized protein</fullName>
    </submittedName>
</protein>
<dbReference type="Proteomes" id="UP001221757">
    <property type="component" value="Unassembled WGS sequence"/>
</dbReference>